<dbReference type="OrthoDB" id="25239at2157"/>
<evidence type="ECO:0000313" key="4">
    <source>
        <dbReference type="Proteomes" id="UP000219689"/>
    </source>
</evidence>
<dbReference type="Gene3D" id="3.30.360.10">
    <property type="entry name" value="Dihydrodipicolinate Reductase, domain 2"/>
    <property type="match status" value="1"/>
</dbReference>
<dbReference type="SUPFAM" id="SSF55347">
    <property type="entry name" value="Glyceraldehyde-3-phosphate dehydrogenase-like, C-terminal domain"/>
    <property type="match status" value="1"/>
</dbReference>
<gene>
    <name evidence="3" type="ORF">CP557_20345</name>
</gene>
<protein>
    <submittedName>
        <fullName evidence="3">Oxidoreductase</fullName>
    </submittedName>
</protein>
<dbReference type="GO" id="GO:0000166">
    <property type="term" value="F:nucleotide binding"/>
    <property type="evidence" value="ECO:0007669"/>
    <property type="project" value="InterPro"/>
</dbReference>
<dbReference type="PANTHER" id="PTHR43377">
    <property type="entry name" value="BILIVERDIN REDUCTASE A"/>
    <property type="match status" value="1"/>
</dbReference>
<accession>A0A2A5QQ22</accession>
<dbReference type="Proteomes" id="UP000219689">
    <property type="component" value="Unassembled WGS sequence"/>
</dbReference>
<dbReference type="InterPro" id="IPR051450">
    <property type="entry name" value="Gfo/Idh/MocA_Oxidoreductases"/>
</dbReference>
<dbReference type="EMBL" id="NXNI01000002">
    <property type="protein sequence ID" value="PCR88833.1"/>
    <property type="molecule type" value="Genomic_DNA"/>
</dbReference>
<dbReference type="Gene3D" id="3.40.50.720">
    <property type="entry name" value="NAD(P)-binding Rossmann-like Domain"/>
    <property type="match status" value="1"/>
</dbReference>
<dbReference type="InterPro" id="IPR004104">
    <property type="entry name" value="Gfo/Idh/MocA-like_OxRdtase_C"/>
</dbReference>
<name>A0A2A5QQ22_9EURY</name>
<sequence length="334" mass="36902">MCYQMAVLGTGGLGTMLGTQIRRQPDAALVALSDVSDESRRKAGETLDVPADARYETLAELLAEEALDALVIATPHTLHYEQLLATLDRDCHVLCEKPLVTDLEEARDLVHRADDTEQVVMVGYQRHVEPEYRYAKRRWEPDGSAPSFISAEIVEGWVDPNVGTWRMEPSLSGGGFIYDTGNHVVDAVLWTTGLTPATVRAEMDFEREGVDSRATVTIEFEGGQTAHLSFHADTPRVAERLQGWDERGGIRIEGREWGRRSITEIDEDGSESEPYIGERDSAYENPRSKLDAFVAAIEGDEPVPATPRDALRATAVTEAAYESARTDDPVDVDL</sequence>
<dbReference type="RefSeq" id="WP_097381851.1">
    <property type="nucleotide sequence ID" value="NZ_NXNI01000002.1"/>
</dbReference>
<keyword evidence="4" id="KW-1185">Reference proteome</keyword>
<proteinExistence type="predicted"/>
<dbReference type="SUPFAM" id="SSF51735">
    <property type="entry name" value="NAD(P)-binding Rossmann-fold domains"/>
    <property type="match status" value="1"/>
</dbReference>
<evidence type="ECO:0000259" key="2">
    <source>
        <dbReference type="Pfam" id="PF02894"/>
    </source>
</evidence>
<dbReference type="InterPro" id="IPR000683">
    <property type="entry name" value="Gfo/Idh/MocA-like_OxRdtase_N"/>
</dbReference>
<dbReference type="Pfam" id="PF01408">
    <property type="entry name" value="GFO_IDH_MocA"/>
    <property type="match status" value="1"/>
</dbReference>
<evidence type="ECO:0000313" key="3">
    <source>
        <dbReference type="EMBL" id="PCR88833.1"/>
    </source>
</evidence>
<feature type="domain" description="Gfo/Idh/MocA-like oxidoreductase N-terminal" evidence="1">
    <location>
        <begin position="5"/>
        <end position="124"/>
    </location>
</feature>
<reference evidence="3 4" key="1">
    <citation type="submission" date="2017-09" db="EMBL/GenBank/DDBJ databases">
        <title>Genome sequences of Natrinema ejinorence JCM 13890T.</title>
        <authorList>
            <person name="Roh S.W."/>
            <person name="Kim Y.B."/>
            <person name="Kim J.Y."/>
        </authorList>
    </citation>
    <scope>NUCLEOTIDE SEQUENCE [LARGE SCALE GENOMIC DNA]</scope>
    <source>
        <strain evidence="3 4">JCM 13890</strain>
    </source>
</reference>
<comment type="caution">
    <text evidence="3">The sequence shown here is derived from an EMBL/GenBank/DDBJ whole genome shotgun (WGS) entry which is preliminary data.</text>
</comment>
<evidence type="ECO:0000259" key="1">
    <source>
        <dbReference type="Pfam" id="PF01408"/>
    </source>
</evidence>
<dbReference type="InterPro" id="IPR036291">
    <property type="entry name" value="NAD(P)-bd_dom_sf"/>
</dbReference>
<dbReference type="Pfam" id="PF02894">
    <property type="entry name" value="GFO_IDH_MocA_C"/>
    <property type="match status" value="1"/>
</dbReference>
<dbReference type="AlphaFoldDB" id="A0A2A5QQ22"/>
<organism evidence="3 4">
    <name type="scientific">Natrinema ejinorense</name>
    <dbReference type="NCBI Taxonomy" id="373386"/>
    <lineage>
        <taxon>Archaea</taxon>
        <taxon>Methanobacteriati</taxon>
        <taxon>Methanobacteriota</taxon>
        <taxon>Stenosarchaea group</taxon>
        <taxon>Halobacteria</taxon>
        <taxon>Halobacteriales</taxon>
        <taxon>Natrialbaceae</taxon>
        <taxon>Natrinema</taxon>
    </lineage>
</organism>
<feature type="domain" description="Gfo/Idh/MocA-like oxidoreductase C-terminal" evidence="2">
    <location>
        <begin position="154"/>
        <end position="332"/>
    </location>
</feature>
<dbReference type="PANTHER" id="PTHR43377:SF1">
    <property type="entry name" value="BILIVERDIN REDUCTASE A"/>
    <property type="match status" value="1"/>
</dbReference>